<evidence type="ECO:0000313" key="2">
    <source>
        <dbReference type="Proteomes" id="UP001164746"/>
    </source>
</evidence>
<keyword evidence="2" id="KW-1185">Reference proteome</keyword>
<accession>A0ABY7ENP6</accession>
<organism evidence="1 2">
    <name type="scientific">Mya arenaria</name>
    <name type="common">Soft-shell clam</name>
    <dbReference type="NCBI Taxonomy" id="6604"/>
    <lineage>
        <taxon>Eukaryota</taxon>
        <taxon>Metazoa</taxon>
        <taxon>Spiralia</taxon>
        <taxon>Lophotrochozoa</taxon>
        <taxon>Mollusca</taxon>
        <taxon>Bivalvia</taxon>
        <taxon>Autobranchia</taxon>
        <taxon>Heteroconchia</taxon>
        <taxon>Euheterodonta</taxon>
        <taxon>Imparidentia</taxon>
        <taxon>Neoheterodontei</taxon>
        <taxon>Myida</taxon>
        <taxon>Myoidea</taxon>
        <taxon>Myidae</taxon>
        <taxon>Mya</taxon>
    </lineage>
</organism>
<gene>
    <name evidence="1" type="ORF">MAR_025795</name>
</gene>
<evidence type="ECO:0000313" key="1">
    <source>
        <dbReference type="EMBL" id="WAR11615.1"/>
    </source>
</evidence>
<evidence type="ECO:0008006" key="3">
    <source>
        <dbReference type="Google" id="ProtNLM"/>
    </source>
</evidence>
<proteinExistence type="predicted"/>
<sequence>MRSEFKADLVYNTHSGELNGFVDLDSASSNSKFLRLHNFEGNDKTYYTVNPHDYKRKIFFISDPPHLLKTTRNCFSIPFYWYQECFILYLSY</sequence>
<dbReference type="EMBL" id="CP111019">
    <property type="protein sequence ID" value="WAR11615.1"/>
    <property type="molecule type" value="Genomic_DNA"/>
</dbReference>
<name>A0ABY7ENP6_MYAAR</name>
<protein>
    <recommendedName>
        <fullName evidence="3">Transposable element P transposase</fullName>
    </recommendedName>
</protein>
<reference evidence="1" key="1">
    <citation type="submission" date="2022-11" db="EMBL/GenBank/DDBJ databases">
        <title>Centuries of genome instability and evolution in soft-shell clam transmissible cancer (bioRxiv).</title>
        <authorList>
            <person name="Hart S.F.M."/>
            <person name="Yonemitsu M.A."/>
            <person name="Giersch R.M."/>
            <person name="Beal B.F."/>
            <person name="Arriagada G."/>
            <person name="Davis B.W."/>
            <person name="Ostrander E.A."/>
            <person name="Goff S.P."/>
            <person name="Metzger M.J."/>
        </authorList>
    </citation>
    <scope>NUCLEOTIDE SEQUENCE</scope>
    <source>
        <strain evidence="1">MELC-2E11</strain>
        <tissue evidence="1">Siphon/mantle</tissue>
    </source>
</reference>
<dbReference type="Proteomes" id="UP001164746">
    <property type="component" value="Chromosome 8"/>
</dbReference>